<gene>
    <name evidence="1" type="ORF">HPB49_003547</name>
</gene>
<evidence type="ECO:0000313" key="2">
    <source>
        <dbReference type="Proteomes" id="UP000821865"/>
    </source>
</evidence>
<accession>A0ACB8CDB4</accession>
<organism evidence="1 2">
    <name type="scientific">Dermacentor silvarum</name>
    <name type="common">Tick</name>
    <dbReference type="NCBI Taxonomy" id="543639"/>
    <lineage>
        <taxon>Eukaryota</taxon>
        <taxon>Metazoa</taxon>
        <taxon>Ecdysozoa</taxon>
        <taxon>Arthropoda</taxon>
        <taxon>Chelicerata</taxon>
        <taxon>Arachnida</taxon>
        <taxon>Acari</taxon>
        <taxon>Parasitiformes</taxon>
        <taxon>Ixodida</taxon>
        <taxon>Ixodoidea</taxon>
        <taxon>Ixodidae</taxon>
        <taxon>Rhipicephalinae</taxon>
        <taxon>Dermacentor</taxon>
    </lineage>
</organism>
<proteinExistence type="predicted"/>
<comment type="caution">
    <text evidence="1">The sequence shown here is derived from an EMBL/GenBank/DDBJ whole genome shotgun (WGS) entry which is preliminary data.</text>
</comment>
<reference evidence="1" key="1">
    <citation type="submission" date="2020-05" db="EMBL/GenBank/DDBJ databases">
        <title>Large-scale comparative analyses of tick genomes elucidate their genetic diversity and vector capacities.</title>
        <authorList>
            <person name="Jia N."/>
            <person name="Wang J."/>
            <person name="Shi W."/>
            <person name="Du L."/>
            <person name="Sun Y."/>
            <person name="Zhan W."/>
            <person name="Jiang J."/>
            <person name="Wang Q."/>
            <person name="Zhang B."/>
            <person name="Ji P."/>
            <person name="Sakyi L.B."/>
            <person name="Cui X."/>
            <person name="Yuan T."/>
            <person name="Jiang B."/>
            <person name="Yang W."/>
            <person name="Lam T.T.-Y."/>
            <person name="Chang Q."/>
            <person name="Ding S."/>
            <person name="Wang X."/>
            <person name="Zhu J."/>
            <person name="Ruan X."/>
            <person name="Zhao L."/>
            <person name="Wei J."/>
            <person name="Que T."/>
            <person name="Du C."/>
            <person name="Cheng J."/>
            <person name="Dai P."/>
            <person name="Han X."/>
            <person name="Huang E."/>
            <person name="Gao Y."/>
            <person name="Liu J."/>
            <person name="Shao H."/>
            <person name="Ye R."/>
            <person name="Li L."/>
            <person name="Wei W."/>
            <person name="Wang X."/>
            <person name="Wang C."/>
            <person name="Yang T."/>
            <person name="Huo Q."/>
            <person name="Li W."/>
            <person name="Guo W."/>
            <person name="Chen H."/>
            <person name="Zhou L."/>
            <person name="Ni X."/>
            <person name="Tian J."/>
            <person name="Zhou Y."/>
            <person name="Sheng Y."/>
            <person name="Liu T."/>
            <person name="Pan Y."/>
            <person name="Xia L."/>
            <person name="Li J."/>
            <person name="Zhao F."/>
            <person name="Cao W."/>
        </authorList>
    </citation>
    <scope>NUCLEOTIDE SEQUENCE</scope>
    <source>
        <strain evidence="1">Dsil-2018</strain>
    </source>
</reference>
<dbReference type="Proteomes" id="UP000821865">
    <property type="component" value="Chromosome 7"/>
</dbReference>
<evidence type="ECO:0000313" key="1">
    <source>
        <dbReference type="EMBL" id="KAH7940682.1"/>
    </source>
</evidence>
<sequence>MAGEMEVEAALILFRRSLERYKLRYTKVLCDGDSRSYLALQADKVYGCIPIKKEDCVNHVQKCMGTALRNCVAEHREPRWKALRASVEMAV</sequence>
<dbReference type="EMBL" id="CM023476">
    <property type="protein sequence ID" value="KAH7940682.1"/>
    <property type="molecule type" value="Genomic_DNA"/>
</dbReference>
<keyword evidence="2" id="KW-1185">Reference proteome</keyword>
<protein>
    <submittedName>
        <fullName evidence="1">Uncharacterized protein</fullName>
    </submittedName>
</protein>
<name>A0ACB8CDB4_DERSI</name>